<geneLocation type="plasmid" evidence="1">
    <name>pMK8</name>
</geneLocation>
<sequence>MLKLWTEYMKVGYNFLGVIVKRRLLLFYIFGKWQSRQLRKYKSSE</sequence>
<dbReference type="EMBL" id="KY978588">
    <property type="protein sequence ID" value="AVI10260.1"/>
    <property type="molecule type" value="Genomic_DNA"/>
</dbReference>
<organism evidence="1">
    <name type="scientific">Enterococcus durans</name>
    <dbReference type="NCBI Taxonomy" id="53345"/>
    <lineage>
        <taxon>Bacteria</taxon>
        <taxon>Bacillati</taxon>
        <taxon>Bacillota</taxon>
        <taxon>Bacilli</taxon>
        <taxon>Lactobacillales</taxon>
        <taxon>Enterococcaceae</taxon>
        <taxon>Enterococcus</taxon>
    </lineage>
</organism>
<keyword evidence="1" id="KW-0614">Plasmid</keyword>
<accession>A0A2P1AAV8</accession>
<protein>
    <submittedName>
        <fullName evidence="1">Uncharacterized protein</fullName>
    </submittedName>
</protein>
<proteinExistence type="predicted"/>
<dbReference type="AlphaFoldDB" id="A0A2P1AAV8"/>
<reference evidence="1" key="1">
    <citation type="submission" date="2017-04" db="EMBL/GenBank/DDBJ databases">
        <title>Characterization of a Rolling-Circle Replication Plasmid pMK8 from Enterococcus durans 1-8.</title>
        <authorList>
            <person name="Zhou P."/>
        </authorList>
    </citation>
    <scope>NUCLEOTIDE SEQUENCE</scope>
    <source>
        <strain evidence="1">1-8</strain>
        <plasmid evidence="1">pMK8</plasmid>
    </source>
</reference>
<name>A0A2P1AAV8_9ENTE</name>
<evidence type="ECO:0000313" key="1">
    <source>
        <dbReference type="EMBL" id="AVI10260.1"/>
    </source>
</evidence>